<dbReference type="InterPro" id="IPR008927">
    <property type="entry name" value="6-PGluconate_DH-like_C_sf"/>
</dbReference>
<dbReference type="Gene3D" id="3.40.50.720">
    <property type="entry name" value="NAD(P)-binding Rossmann-like Domain"/>
    <property type="match status" value="1"/>
</dbReference>
<evidence type="ECO:0000313" key="6">
    <source>
        <dbReference type="EMBL" id="MEE3853035.1"/>
    </source>
</evidence>
<dbReference type="RefSeq" id="WP_330435802.1">
    <property type="nucleotide sequence ID" value="NZ_JAZDUF010000008.1"/>
</dbReference>
<accession>A0ABU7MIU0</accession>
<keyword evidence="7" id="KW-1185">Reference proteome</keyword>
<evidence type="ECO:0000313" key="7">
    <source>
        <dbReference type="Proteomes" id="UP001347146"/>
    </source>
</evidence>
<organism evidence="6 7">
    <name type="scientific">Gordonia sesuvii</name>
    <dbReference type="NCBI Taxonomy" id="3116777"/>
    <lineage>
        <taxon>Bacteria</taxon>
        <taxon>Bacillati</taxon>
        <taxon>Actinomycetota</taxon>
        <taxon>Actinomycetes</taxon>
        <taxon>Mycobacteriales</taxon>
        <taxon>Gordoniaceae</taxon>
        <taxon>Gordonia</taxon>
    </lineage>
</organism>
<name>A0ABU7MIU0_9ACTN</name>
<proteinExistence type="inferred from homology"/>
<feature type="domain" description="6-phosphogluconate dehydrogenase NADP-binding" evidence="4">
    <location>
        <begin position="18"/>
        <end position="173"/>
    </location>
</feature>
<dbReference type="InterPro" id="IPR013328">
    <property type="entry name" value="6PGD_dom2"/>
</dbReference>
<dbReference type="GO" id="GO:0016491">
    <property type="term" value="F:oxidoreductase activity"/>
    <property type="evidence" value="ECO:0007669"/>
    <property type="project" value="UniProtKB-KW"/>
</dbReference>
<evidence type="ECO:0000259" key="4">
    <source>
        <dbReference type="Pfam" id="PF03446"/>
    </source>
</evidence>
<dbReference type="InterPro" id="IPR029154">
    <property type="entry name" value="HIBADH-like_NADP-bd"/>
</dbReference>
<feature type="domain" description="3-hydroxyisobutyrate dehydrogenase-like NAD-binding" evidence="5">
    <location>
        <begin position="178"/>
        <end position="296"/>
    </location>
</feature>
<dbReference type="InterPro" id="IPR015815">
    <property type="entry name" value="HIBADH-related"/>
</dbReference>
<dbReference type="InterPro" id="IPR006115">
    <property type="entry name" value="6PGDH_NADP-bd"/>
</dbReference>
<dbReference type="PIRSF" id="PIRSF000103">
    <property type="entry name" value="HIBADH"/>
    <property type="match status" value="1"/>
</dbReference>
<evidence type="ECO:0000256" key="3">
    <source>
        <dbReference type="ARBA" id="ARBA00023027"/>
    </source>
</evidence>
<keyword evidence="2 6" id="KW-0560">Oxidoreductase</keyword>
<evidence type="ECO:0000256" key="2">
    <source>
        <dbReference type="ARBA" id="ARBA00023002"/>
    </source>
</evidence>
<dbReference type="SUPFAM" id="SSF48179">
    <property type="entry name" value="6-phosphogluconate dehydrogenase C-terminal domain-like"/>
    <property type="match status" value="1"/>
</dbReference>
<evidence type="ECO:0000259" key="5">
    <source>
        <dbReference type="Pfam" id="PF14833"/>
    </source>
</evidence>
<dbReference type="Pfam" id="PF14833">
    <property type="entry name" value="NAD_binding_11"/>
    <property type="match status" value="1"/>
</dbReference>
<evidence type="ECO:0000256" key="1">
    <source>
        <dbReference type="ARBA" id="ARBA00009080"/>
    </source>
</evidence>
<dbReference type="Proteomes" id="UP001347146">
    <property type="component" value="Unassembled WGS sequence"/>
</dbReference>
<dbReference type="Pfam" id="PF03446">
    <property type="entry name" value="NAD_binding_2"/>
    <property type="match status" value="1"/>
</dbReference>
<dbReference type="EC" id="1.1.-.-" evidence="6"/>
<dbReference type="PANTHER" id="PTHR43060:SF15">
    <property type="entry name" value="3-HYDROXYISOBUTYRATE DEHYDROGENASE-LIKE 1, MITOCHONDRIAL-RELATED"/>
    <property type="match status" value="1"/>
</dbReference>
<comment type="caution">
    <text evidence="6">The sequence shown here is derived from an EMBL/GenBank/DDBJ whole genome shotgun (WGS) entry which is preliminary data.</text>
</comment>
<dbReference type="InterPro" id="IPR036291">
    <property type="entry name" value="NAD(P)-bd_dom_sf"/>
</dbReference>
<reference evidence="6 7" key="1">
    <citation type="submission" date="2024-01" db="EMBL/GenBank/DDBJ databases">
        <title>Draft genome sequence of Gordonia sp. LSe1-13.</title>
        <authorList>
            <person name="Suphannarot A."/>
            <person name="Mingma R."/>
        </authorList>
    </citation>
    <scope>NUCLEOTIDE SEQUENCE [LARGE SCALE GENOMIC DNA]</scope>
    <source>
        <strain evidence="6 7">LSe1-13</strain>
    </source>
</reference>
<dbReference type="PANTHER" id="PTHR43060">
    <property type="entry name" value="3-HYDROXYISOBUTYRATE DEHYDROGENASE-LIKE 1, MITOCHONDRIAL-RELATED"/>
    <property type="match status" value="1"/>
</dbReference>
<sequence length="325" mass="34666">MADREEFDPPAGRNAETVSFIGLGVMGSGIARNLMKGGVDLTVYDVRRDVVESFAAEGARAASSPADLAHSSLVFVSVPGPPQFEEVLFGENGLADLLDSGTLIVDLTTNRPSTVQAAAAKLADRGIALVDAPVSGGRAGAEQGTLSIPVGGSADDFHRAQPYLALFSSKLLHAGDLGAGDACKLIHNLGLNIQRQALAEMFTLAVKSGIEPQLMHDFVSAGSFGRNDFLQWLPPRVFTREFEKADPPWYRHELSNKDTRLAMDIARDLDVPAPLGSVCLDLSEQVLERGWGDRDSWVVFTLQEEAAGVVITSRPDGEAARETAP</sequence>
<dbReference type="Gene3D" id="1.10.1040.10">
    <property type="entry name" value="N-(1-d-carboxylethyl)-l-norvaline Dehydrogenase, domain 2"/>
    <property type="match status" value="1"/>
</dbReference>
<gene>
    <name evidence="6" type="ORF">VZC37_22050</name>
</gene>
<protein>
    <submittedName>
        <fullName evidence="6">NAD(P)-dependent oxidoreductase</fullName>
        <ecNumber evidence="6">1.1.-.-</ecNumber>
    </submittedName>
</protein>
<keyword evidence="3" id="KW-0520">NAD</keyword>
<dbReference type="EMBL" id="JAZDUF010000008">
    <property type="protein sequence ID" value="MEE3853035.1"/>
    <property type="molecule type" value="Genomic_DNA"/>
</dbReference>
<dbReference type="SUPFAM" id="SSF51735">
    <property type="entry name" value="NAD(P)-binding Rossmann-fold domains"/>
    <property type="match status" value="1"/>
</dbReference>
<comment type="similarity">
    <text evidence="1">Belongs to the HIBADH-related family.</text>
</comment>